<dbReference type="InterPro" id="IPR023404">
    <property type="entry name" value="rSAM_horseshoe"/>
</dbReference>
<dbReference type="Gene3D" id="3.80.30.20">
    <property type="entry name" value="tm_1862 like domain"/>
    <property type="match status" value="1"/>
</dbReference>
<dbReference type="SFLD" id="SFLDG01082">
    <property type="entry name" value="B12-binding_domain_containing"/>
    <property type="match status" value="1"/>
</dbReference>
<dbReference type="PANTHER" id="PTHR42731">
    <property type="entry name" value="SLL1084 PROTEIN"/>
    <property type="match status" value="1"/>
</dbReference>
<dbReference type="Pfam" id="PF04055">
    <property type="entry name" value="Radical_SAM"/>
    <property type="match status" value="1"/>
</dbReference>
<dbReference type="Pfam" id="PF19864">
    <property type="entry name" value="Radical_SAM_N2"/>
    <property type="match status" value="1"/>
</dbReference>
<feature type="domain" description="Radical SAM core" evidence="1">
    <location>
        <begin position="252"/>
        <end position="494"/>
    </location>
</feature>
<protein>
    <submittedName>
        <fullName evidence="2">TIGR03960 family B12-binding radical SAM protein</fullName>
    </submittedName>
</protein>
<organism evidence="2 3">
    <name type="scientific">Feifania hominis</name>
    <dbReference type="NCBI Taxonomy" id="2763660"/>
    <lineage>
        <taxon>Bacteria</taxon>
        <taxon>Bacillati</taxon>
        <taxon>Bacillota</taxon>
        <taxon>Clostridia</taxon>
        <taxon>Eubacteriales</taxon>
        <taxon>Feifaniaceae</taxon>
        <taxon>Feifania</taxon>
    </lineage>
</organism>
<sequence>MLELKYALSKVQKPARYVGGEVNSVVKNRADVRLRFAFCFPDLYEIGMSHLGMKILYGVLNNESDIWCERVFAPAADMEGEMRARGIPLFGIESRDPVSEFDLVGFTLQTELCYTNVVNMLDLAQITLYACERREDEPFVCAGGPVAYNAEPVADFFDFFMLGEGEEVILEVSHLVRDERAKGTARSEILWKLAQIEGIYVPGFYDVSYRGDGTVEAVSPNRPGVPERVRKRIVQDLDRMYYPEYFVVPFCDIVHDRAMVEVFRGCIRGCRFCQAGNIYRPIREKSVETLNENAKRLIASTGYEEISLSSLSTSDYPQLERLADTLLDWCEADKVSLSLPSLRVDNFSTELMQRVQRVRKGALTFAPEAGSQRMRDVINKNVTEQQLLKTVSIAFAGGWSGVKLYFMIGLPGETMEDVLGITELAKKVLDVYYATENRARGRGAVVTASVAGFVPKPFTPFQWAAQDTVEQFVGKQQALRESVRTKKISLHWHESKVSFLEAVFARGDRRLSKVILEAWRRGAKFDEWDDSFRFETWLSVFEDCGLDPAFYANRERPFDEVLPWDHIDIGVSKAHLIREAKRAAAAEPSPNCREQCLGCGAAALNGGCCVGIG</sequence>
<evidence type="ECO:0000259" key="1">
    <source>
        <dbReference type="PROSITE" id="PS51918"/>
    </source>
</evidence>
<dbReference type="InterPro" id="IPR058240">
    <property type="entry name" value="rSAM_sf"/>
</dbReference>
<dbReference type="CDD" id="cd01335">
    <property type="entry name" value="Radical_SAM"/>
    <property type="match status" value="1"/>
</dbReference>
<dbReference type="AlphaFoldDB" id="A0A926HQ38"/>
<reference evidence="2" key="1">
    <citation type="submission" date="2020-08" db="EMBL/GenBank/DDBJ databases">
        <title>Genome public.</title>
        <authorList>
            <person name="Liu C."/>
            <person name="Sun Q."/>
        </authorList>
    </citation>
    <scope>NUCLEOTIDE SEQUENCE</scope>
    <source>
        <strain evidence="2">BX7</strain>
    </source>
</reference>
<dbReference type="RefSeq" id="WP_249299677.1">
    <property type="nucleotide sequence ID" value="NZ_JACRSP010000002.1"/>
</dbReference>
<dbReference type="GO" id="GO:0051536">
    <property type="term" value="F:iron-sulfur cluster binding"/>
    <property type="evidence" value="ECO:0007669"/>
    <property type="project" value="InterPro"/>
</dbReference>
<dbReference type="InterPro" id="IPR023862">
    <property type="entry name" value="CHP03960_rSAM"/>
</dbReference>
<gene>
    <name evidence="2" type="ORF">H8695_04440</name>
</gene>
<dbReference type="EMBL" id="JACRSP010000002">
    <property type="protein sequence ID" value="MBC8535937.1"/>
    <property type="molecule type" value="Genomic_DNA"/>
</dbReference>
<dbReference type="PANTHER" id="PTHR42731:SF1">
    <property type="entry name" value="RADICAL SAM DOMAIN PROTEIN"/>
    <property type="match status" value="1"/>
</dbReference>
<accession>A0A926HQ38</accession>
<evidence type="ECO:0000313" key="3">
    <source>
        <dbReference type="Proteomes" id="UP000620366"/>
    </source>
</evidence>
<dbReference type="GO" id="GO:0003824">
    <property type="term" value="F:catalytic activity"/>
    <property type="evidence" value="ECO:0007669"/>
    <property type="project" value="InterPro"/>
</dbReference>
<dbReference type="InterPro" id="IPR045784">
    <property type="entry name" value="Radical_SAM_N2"/>
</dbReference>
<dbReference type="SUPFAM" id="SSF102114">
    <property type="entry name" value="Radical SAM enzymes"/>
    <property type="match status" value="1"/>
</dbReference>
<dbReference type="NCBIfam" id="TIGR03960">
    <property type="entry name" value="rSAM_fuse_unch"/>
    <property type="match status" value="1"/>
</dbReference>
<dbReference type="SMART" id="SM00729">
    <property type="entry name" value="Elp3"/>
    <property type="match status" value="1"/>
</dbReference>
<dbReference type="Proteomes" id="UP000620366">
    <property type="component" value="Unassembled WGS sequence"/>
</dbReference>
<comment type="caution">
    <text evidence="2">The sequence shown here is derived from an EMBL/GenBank/DDBJ whole genome shotgun (WGS) entry which is preliminary data.</text>
</comment>
<dbReference type="PROSITE" id="PS51918">
    <property type="entry name" value="RADICAL_SAM"/>
    <property type="match status" value="1"/>
</dbReference>
<keyword evidence="3" id="KW-1185">Reference proteome</keyword>
<dbReference type="InterPro" id="IPR006638">
    <property type="entry name" value="Elp3/MiaA/NifB-like_rSAM"/>
</dbReference>
<name>A0A926HQ38_9FIRM</name>
<dbReference type="SFLD" id="SFLDS00029">
    <property type="entry name" value="Radical_SAM"/>
    <property type="match status" value="1"/>
</dbReference>
<dbReference type="InterPro" id="IPR007197">
    <property type="entry name" value="rSAM"/>
</dbReference>
<evidence type="ECO:0000313" key="2">
    <source>
        <dbReference type="EMBL" id="MBC8535937.1"/>
    </source>
</evidence>
<proteinExistence type="predicted"/>